<keyword evidence="2" id="KW-0175">Coiled coil</keyword>
<feature type="region of interest" description="Disordered" evidence="3">
    <location>
        <begin position="1"/>
        <end position="27"/>
    </location>
</feature>
<feature type="coiled-coil region" evidence="2">
    <location>
        <begin position="312"/>
        <end position="339"/>
    </location>
</feature>
<accession>A0A1W1ZVC1</accession>
<evidence type="ECO:0000259" key="4">
    <source>
        <dbReference type="PROSITE" id="PS51831"/>
    </source>
</evidence>
<dbReference type="CDD" id="cd00077">
    <property type="entry name" value="HDc"/>
    <property type="match status" value="1"/>
</dbReference>
<sequence length="378" mass="43007">MKKLKKQLIDQRPSPIKNNHGNEPPPGLSIREIYQTRENKFISPFGCPSALAGERSRPETPCSIRTPFQLDRDRIVYSNAFRRLKYKTQVFLSPLGDHYRTRMTHTLEVSETARNIARAMRLNEDLAEAIALGHDLGHTPFGHGGETALKEIYHPGFSHNEQSLRVVEVLENKGAGLNLTPEVKDGILKHSKGFGDIMPSTPGATATTLEGKIVRIADIIAYLNHDLDDALRSGVIKRSEIPAICTRELGENHPQRARSMIQSLVYCSVPHDNEFQLCMGEKVYTAMTTLRRFLYEEVYRSPSVHKEFIKAKKVLKELYQHFIENLDSMQKELEKMEMAAWDGQNTTLERTACDIIASMTDRYALELYSKLFFPQPHV</sequence>
<keyword evidence="6" id="KW-1185">Reference proteome</keyword>
<dbReference type="SUPFAM" id="SSF109604">
    <property type="entry name" value="HD-domain/PDEase-like"/>
    <property type="match status" value="1"/>
</dbReference>
<feature type="domain" description="HD" evidence="4">
    <location>
        <begin position="102"/>
        <end position="223"/>
    </location>
</feature>
<dbReference type="NCBIfam" id="TIGR01353">
    <property type="entry name" value="dGTP_triPase"/>
    <property type="match status" value="1"/>
</dbReference>
<dbReference type="Pfam" id="PF01966">
    <property type="entry name" value="HD"/>
    <property type="match status" value="1"/>
</dbReference>
<dbReference type="NCBIfam" id="NF002327">
    <property type="entry name" value="PRK01286.1-2"/>
    <property type="match status" value="1"/>
</dbReference>
<dbReference type="InterPro" id="IPR003607">
    <property type="entry name" value="HD/PDEase_dom"/>
</dbReference>
<gene>
    <name evidence="5" type="ORF">SAMN02746065_103222</name>
</gene>
<dbReference type="AlphaFoldDB" id="A0A1W1ZVC1"/>
<dbReference type="PROSITE" id="PS51831">
    <property type="entry name" value="HD"/>
    <property type="match status" value="1"/>
</dbReference>
<evidence type="ECO:0000256" key="3">
    <source>
        <dbReference type="SAM" id="MobiDB-lite"/>
    </source>
</evidence>
<dbReference type="GO" id="GO:0016793">
    <property type="term" value="F:triphosphoric monoester hydrolase activity"/>
    <property type="evidence" value="ECO:0007669"/>
    <property type="project" value="InterPro"/>
</dbReference>
<organism evidence="5 6">
    <name type="scientific">Desulfocicer vacuolatum DSM 3385</name>
    <dbReference type="NCBI Taxonomy" id="1121400"/>
    <lineage>
        <taxon>Bacteria</taxon>
        <taxon>Pseudomonadati</taxon>
        <taxon>Thermodesulfobacteriota</taxon>
        <taxon>Desulfobacteria</taxon>
        <taxon>Desulfobacterales</taxon>
        <taxon>Desulfobacteraceae</taxon>
        <taxon>Desulfocicer</taxon>
    </lineage>
</organism>
<keyword evidence="1" id="KW-0378">Hydrolase</keyword>
<dbReference type="SMART" id="SM00471">
    <property type="entry name" value="HDc"/>
    <property type="match status" value="1"/>
</dbReference>
<proteinExistence type="predicted"/>
<dbReference type="Pfam" id="PF13286">
    <property type="entry name" value="HD_assoc"/>
    <property type="match status" value="1"/>
</dbReference>
<dbReference type="Proteomes" id="UP000192418">
    <property type="component" value="Unassembled WGS sequence"/>
</dbReference>
<dbReference type="InterPro" id="IPR006261">
    <property type="entry name" value="dGTPase"/>
</dbReference>
<evidence type="ECO:0000256" key="2">
    <source>
        <dbReference type="SAM" id="Coils"/>
    </source>
</evidence>
<dbReference type="PANTHER" id="PTHR35795">
    <property type="entry name" value="SLR1885 PROTEIN"/>
    <property type="match status" value="1"/>
</dbReference>
<dbReference type="InterPro" id="IPR051094">
    <property type="entry name" value="Diverse_Catalytic_Enzymes"/>
</dbReference>
<dbReference type="OrthoDB" id="9803619at2"/>
<dbReference type="STRING" id="1121400.SAMN02746065_103222"/>
<dbReference type="InterPro" id="IPR026875">
    <property type="entry name" value="PHydrolase_assoc_dom"/>
</dbReference>
<evidence type="ECO:0000256" key="1">
    <source>
        <dbReference type="ARBA" id="ARBA00022801"/>
    </source>
</evidence>
<evidence type="ECO:0000313" key="6">
    <source>
        <dbReference type="Proteomes" id="UP000192418"/>
    </source>
</evidence>
<dbReference type="EMBL" id="FWXY01000003">
    <property type="protein sequence ID" value="SMC52380.1"/>
    <property type="molecule type" value="Genomic_DNA"/>
</dbReference>
<evidence type="ECO:0000313" key="5">
    <source>
        <dbReference type="EMBL" id="SMC52380.1"/>
    </source>
</evidence>
<reference evidence="5 6" key="1">
    <citation type="submission" date="2017-04" db="EMBL/GenBank/DDBJ databases">
        <authorList>
            <person name="Afonso C.L."/>
            <person name="Miller P.J."/>
            <person name="Scott M.A."/>
            <person name="Spackman E."/>
            <person name="Goraichik I."/>
            <person name="Dimitrov K.M."/>
            <person name="Suarez D.L."/>
            <person name="Swayne D.E."/>
        </authorList>
    </citation>
    <scope>NUCLEOTIDE SEQUENCE [LARGE SCALE GENOMIC DNA]</scope>
    <source>
        <strain evidence="5 6">DSM 3385</strain>
    </source>
</reference>
<dbReference type="InterPro" id="IPR006674">
    <property type="entry name" value="HD_domain"/>
</dbReference>
<name>A0A1W1ZVC1_9BACT</name>
<dbReference type="PANTHER" id="PTHR35795:SF1">
    <property type="entry name" value="BIS(5'-NUCLEOSYL)-TETRAPHOSPHATASE, SYMMETRICAL"/>
    <property type="match status" value="1"/>
</dbReference>
<protein>
    <submittedName>
        <fullName evidence="5">dGTPase</fullName>
    </submittedName>
</protein>
<dbReference type="Gene3D" id="1.10.3210.10">
    <property type="entry name" value="Hypothetical protein af1432"/>
    <property type="match status" value="1"/>
</dbReference>